<name>A0ABS8BTN8_9RHOB</name>
<sequence>MSRRWLKLDTGVVQHFDRALGALSDTVQTGTGATLRALHDTQGWRGVLVALRCAIRDPAHDLVAGNLTRKQIRLPAVFGNRVIGGAYGWLKAVEARLLEYRLAAQLSDDPDRAALIYNGSLFPESVLASVADRLNRERLFIEAGFFPGTLQIDPRGLNAANSVPRDPAFYLNSDTDFAAPGLPDLLNQRATKAKGPDPITLPGSYIFVAFQVPSDMQVTLHSPWVRDMHQFYNVIRDAAERQPDRVFVIKEHPSFPLSVQGDITPHPRVIFANTNVTRDLILAAQAVITLNSTVGLEAVLMDRPVIILADACYDIDGLVLRARNAQDLDHAIRRSTDWMPDAALRRQVLGWLWNHYLVHARYDDLPSDLGYRLDRQLNRSDL</sequence>
<keyword evidence="2" id="KW-1185">Reference proteome</keyword>
<evidence type="ECO:0000313" key="2">
    <source>
        <dbReference type="Proteomes" id="UP001138961"/>
    </source>
</evidence>
<dbReference type="RefSeq" id="WP_226747920.1">
    <property type="nucleotide sequence ID" value="NZ_JAJATZ010000003.1"/>
</dbReference>
<evidence type="ECO:0000313" key="1">
    <source>
        <dbReference type="EMBL" id="MCB5199099.1"/>
    </source>
</evidence>
<dbReference type="SUPFAM" id="SSF53756">
    <property type="entry name" value="UDP-Glycosyltransferase/glycogen phosphorylase"/>
    <property type="match status" value="1"/>
</dbReference>
<dbReference type="EMBL" id="JAJATZ010000003">
    <property type="protein sequence ID" value="MCB5199099.1"/>
    <property type="molecule type" value="Genomic_DNA"/>
</dbReference>
<dbReference type="InterPro" id="IPR007833">
    <property type="entry name" value="Capsule_polysaccharide_synth"/>
</dbReference>
<dbReference type="Gene3D" id="3.40.50.12580">
    <property type="match status" value="1"/>
</dbReference>
<protein>
    <submittedName>
        <fullName evidence="1">Nitrogen fixation protein FixF</fullName>
    </submittedName>
</protein>
<dbReference type="InterPro" id="IPR043148">
    <property type="entry name" value="TagF_C"/>
</dbReference>
<organism evidence="1 2">
    <name type="scientific">Loktanella gaetbuli</name>
    <dbReference type="NCBI Taxonomy" id="2881335"/>
    <lineage>
        <taxon>Bacteria</taxon>
        <taxon>Pseudomonadati</taxon>
        <taxon>Pseudomonadota</taxon>
        <taxon>Alphaproteobacteria</taxon>
        <taxon>Rhodobacterales</taxon>
        <taxon>Roseobacteraceae</taxon>
        <taxon>Loktanella</taxon>
    </lineage>
</organism>
<gene>
    <name evidence="1" type="ORF">LGQ03_07585</name>
</gene>
<accession>A0ABS8BTN8</accession>
<dbReference type="Proteomes" id="UP001138961">
    <property type="component" value="Unassembled WGS sequence"/>
</dbReference>
<reference evidence="1" key="1">
    <citation type="submission" date="2021-10" db="EMBL/GenBank/DDBJ databases">
        <title>Loktanella gaetbuli sp. nov., isolated from a tidal flat.</title>
        <authorList>
            <person name="Park S."/>
            <person name="Yoon J.-H."/>
        </authorList>
    </citation>
    <scope>NUCLEOTIDE SEQUENCE</scope>
    <source>
        <strain evidence="1">TSTF-M6</strain>
    </source>
</reference>
<dbReference type="Pfam" id="PF05159">
    <property type="entry name" value="Capsule_synth"/>
    <property type="match status" value="1"/>
</dbReference>
<dbReference type="CDD" id="cd16438">
    <property type="entry name" value="beta_Kdo_transferase_KpsS_like"/>
    <property type="match status" value="1"/>
</dbReference>
<comment type="caution">
    <text evidence="1">The sequence shown here is derived from an EMBL/GenBank/DDBJ whole genome shotgun (WGS) entry which is preliminary data.</text>
</comment>
<proteinExistence type="predicted"/>